<comment type="caution">
    <text evidence="2">The sequence shown here is derived from an EMBL/GenBank/DDBJ whole genome shotgun (WGS) entry which is preliminary data.</text>
</comment>
<organism evidence="2 3">
    <name type="scientific">Tessaracoccus lubricantis</name>
    <dbReference type="NCBI Taxonomy" id="545543"/>
    <lineage>
        <taxon>Bacteria</taxon>
        <taxon>Bacillati</taxon>
        <taxon>Actinomycetota</taxon>
        <taxon>Actinomycetes</taxon>
        <taxon>Propionibacteriales</taxon>
        <taxon>Propionibacteriaceae</taxon>
        <taxon>Tessaracoccus</taxon>
    </lineage>
</organism>
<evidence type="ECO:0000259" key="1">
    <source>
        <dbReference type="SMART" id="SM00849"/>
    </source>
</evidence>
<dbReference type="RefSeq" id="WP_345577341.1">
    <property type="nucleotide sequence ID" value="NZ_BAABLV010000002.1"/>
</dbReference>
<evidence type="ECO:0000313" key="2">
    <source>
        <dbReference type="EMBL" id="GAA4888474.1"/>
    </source>
</evidence>
<dbReference type="CDD" id="cd06262">
    <property type="entry name" value="metallo-hydrolase-like_MBL-fold"/>
    <property type="match status" value="1"/>
</dbReference>
<evidence type="ECO:0000313" key="3">
    <source>
        <dbReference type="Proteomes" id="UP001501521"/>
    </source>
</evidence>
<dbReference type="InterPro" id="IPR001279">
    <property type="entry name" value="Metallo-B-lactamas"/>
</dbReference>
<accession>A0ABP9EYD5</accession>
<dbReference type="Proteomes" id="UP001501521">
    <property type="component" value="Unassembled WGS sequence"/>
</dbReference>
<dbReference type="PANTHER" id="PTHR46233">
    <property type="entry name" value="HYDROXYACYLGLUTATHIONE HYDROLASE GLOC"/>
    <property type="match status" value="1"/>
</dbReference>
<dbReference type="EMBL" id="BAABLV010000002">
    <property type="protein sequence ID" value="GAA4888474.1"/>
    <property type="molecule type" value="Genomic_DNA"/>
</dbReference>
<dbReference type="InterPro" id="IPR036866">
    <property type="entry name" value="RibonucZ/Hydroxyglut_hydro"/>
</dbReference>
<reference evidence="3" key="1">
    <citation type="journal article" date="2019" name="Int. J. Syst. Evol. Microbiol.">
        <title>The Global Catalogue of Microorganisms (GCM) 10K type strain sequencing project: providing services to taxonomists for standard genome sequencing and annotation.</title>
        <authorList>
            <consortium name="The Broad Institute Genomics Platform"/>
            <consortium name="The Broad Institute Genome Sequencing Center for Infectious Disease"/>
            <person name="Wu L."/>
            <person name="Ma J."/>
        </authorList>
    </citation>
    <scope>NUCLEOTIDE SEQUENCE [LARGE SCALE GENOMIC DNA]</scope>
    <source>
        <strain evidence="3">JCM 19125</strain>
    </source>
</reference>
<dbReference type="InterPro" id="IPR051453">
    <property type="entry name" value="MBL_Glyoxalase_II"/>
</dbReference>
<gene>
    <name evidence="2" type="ORF">GCM10025789_00880</name>
</gene>
<protein>
    <submittedName>
        <fullName evidence="2">MBL fold metallo-hydrolase</fullName>
    </submittedName>
</protein>
<dbReference type="Pfam" id="PF00753">
    <property type="entry name" value="Lactamase_B"/>
    <property type="match status" value="1"/>
</dbReference>
<dbReference type="PANTHER" id="PTHR46233:SF4">
    <property type="entry name" value="METALLO-BETA-LACTAMASE DOMAIN-CONTAINING PROTEIN"/>
    <property type="match status" value="1"/>
</dbReference>
<dbReference type="Gene3D" id="3.60.15.10">
    <property type="entry name" value="Ribonuclease Z/Hydroxyacylglutathione hydrolase-like"/>
    <property type="match status" value="1"/>
</dbReference>
<sequence>MNAKVELLVTASGHGFENNVWVVGDDSEVIVIDPAHDEHAVADLVAGRTVVEILLTHGHWDHTGAALRFAALVGNPPVRLHEADRFLWDDEHPGAPFNPLHDGERFTVAGVELGVRHTPGHTPGSVSLVAPALGCVFTGDTLFEGGPGATRWDYSDFALVIESITGRLFSLPDDMVVHTGHGRSTLIGTERPQREEWIARGW</sequence>
<dbReference type="SMART" id="SM00849">
    <property type="entry name" value="Lactamase_B"/>
    <property type="match status" value="1"/>
</dbReference>
<proteinExistence type="predicted"/>
<name>A0ABP9EYD5_9ACTN</name>
<keyword evidence="3" id="KW-1185">Reference proteome</keyword>
<dbReference type="SUPFAM" id="SSF56281">
    <property type="entry name" value="Metallo-hydrolase/oxidoreductase"/>
    <property type="match status" value="1"/>
</dbReference>
<feature type="domain" description="Metallo-beta-lactamase" evidence="1">
    <location>
        <begin position="17"/>
        <end position="181"/>
    </location>
</feature>